<feature type="region of interest" description="Disordered" evidence="1">
    <location>
        <begin position="488"/>
        <end position="525"/>
    </location>
</feature>
<dbReference type="NCBIfam" id="TIGR02243">
    <property type="entry name" value="putative baseplate assembly protein"/>
    <property type="match status" value="1"/>
</dbReference>
<name>A0A5C7SGP7_THASP</name>
<protein>
    <submittedName>
        <fullName evidence="2">Putative baseplate assembly protein</fullName>
    </submittedName>
</protein>
<dbReference type="Proteomes" id="UP000321192">
    <property type="component" value="Unassembled WGS sequence"/>
</dbReference>
<dbReference type="AlphaFoldDB" id="A0A5C7SGP7"/>
<dbReference type="EMBL" id="SSFD01000228">
    <property type="protein sequence ID" value="TXH82930.1"/>
    <property type="molecule type" value="Genomic_DNA"/>
</dbReference>
<organism evidence="2 3">
    <name type="scientific">Thauera aminoaromatica</name>
    <dbReference type="NCBI Taxonomy" id="164330"/>
    <lineage>
        <taxon>Bacteria</taxon>
        <taxon>Pseudomonadati</taxon>
        <taxon>Pseudomonadota</taxon>
        <taxon>Betaproteobacteria</taxon>
        <taxon>Rhodocyclales</taxon>
        <taxon>Zoogloeaceae</taxon>
        <taxon>Thauera</taxon>
    </lineage>
</organism>
<proteinExistence type="predicted"/>
<evidence type="ECO:0000313" key="3">
    <source>
        <dbReference type="Proteomes" id="UP000321192"/>
    </source>
</evidence>
<accession>A0A5C7SGP7</accession>
<reference evidence="2 3" key="1">
    <citation type="submission" date="2018-09" db="EMBL/GenBank/DDBJ databases">
        <title>Metagenome Assembled Genomes from an Advanced Water Purification Facility.</title>
        <authorList>
            <person name="Stamps B.W."/>
            <person name="Spear J.R."/>
        </authorList>
    </citation>
    <scope>NUCLEOTIDE SEQUENCE [LARGE SCALE GENOMIC DNA]</scope>
    <source>
        <strain evidence="2">Bin_27_1</strain>
    </source>
</reference>
<evidence type="ECO:0000313" key="2">
    <source>
        <dbReference type="EMBL" id="TXH82930.1"/>
    </source>
</evidence>
<evidence type="ECO:0000256" key="1">
    <source>
        <dbReference type="SAM" id="MobiDB-lite"/>
    </source>
</evidence>
<gene>
    <name evidence="2" type="ORF">E6Q80_14385</name>
</gene>
<comment type="caution">
    <text evidence="2">The sequence shown here is derived from an EMBL/GenBank/DDBJ whole genome shotgun (WGS) entry which is preliminary data.</text>
</comment>
<dbReference type="InterPro" id="IPR011749">
    <property type="entry name" value="CHP02243"/>
</dbReference>
<dbReference type="RefSeq" id="WP_276659574.1">
    <property type="nucleotide sequence ID" value="NZ_SSFD01000228.1"/>
</dbReference>
<feature type="compositionally biased region" description="Polar residues" evidence="1">
    <location>
        <begin position="508"/>
        <end position="517"/>
    </location>
</feature>
<sequence length="864" mass="93203">MSTLFCCDSLRRSAVEHSGAWNGIDFLQVLDDPAAALSERQTTLLVHFIRDIAPLSLGIANVRIEGGERLRHIQLVSVEQAPLLIPPGAPPGSLPAPQPRVLRVKVAAPGDFSDYTLRLVRPDTDQSPAGIDRQLATIRFNFKAACRGDFDCAGAAPCPPDTAPPPPLNYLARDYASFRQLMLDRLALSVPGWAERNEADLGLVLVDLLAYVADRLAYEQDAVATEAYLGTARLRSSVRRHARLVDYPMHDGCNARSFVQLRAEAGVAGVPVHARVLSGGRYRPTQLITRCAGLPARLVIDSPAHQAALARGPQVFELMHDLTLFAAHNDMPFYTWGARECCLPRGATRASLRGHFAGLRKGDVLILAEARNPDDGSTANANPARRHAVRLCAEPQLTTDALGGRFKPEPDDSAVPVTEIEWHPRDALPFALTLSSRRGTAYFDELSLAHGNIVLADHGLSTTCALPQVPAANPVLKPVPATCRPPCGEASPAEPRPQHARFRPRLPTTGQPITQASPLPGGQLPDAARDALAQDIRQAIAQIRLEADGSPWQARRDLLASSPQDAAFVVEIEADDSAWLRFGDGEFGRRPAAGTHFEATLRLGNGSAGNLGAGIRPAESPLFHLASVEAPPVEAVWMPLPALGGVEPESIESVRQRAPSAIAGDIQRAVTPADYALLAQREDASLQRAAASLRWTGSWRTVFLTADRYGGADVDQDFEAALIARLEPYRLAGQDLEVEAPRYVPLELALTVCVKPEHQRSHVEAALRAQLGSRLLPDGRRGVFHPDRLSFGQTLYLSPLQAAALGVEGVDSIVVDRFRRQGQPATDGAAAGCLRFARNEIPRLDDDRNYPDRGALALTLTGGK</sequence>